<sequence length="127" mass="14684">MQAIRLLEEDGINTPDGHVIVPAGLLKATTVNRYLKKWGYDRDTLLRQPPAVRFQAEYSNQCWHFDLSPSDLKHVKSPAWIEPGRGHPLLMLYSVVDDRSGVSYHHLVRIQRHSRYSLLLTPTHFKN</sequence>
<protein>
    <submittedName>
        <fullName evidence="1">IS481 family transposase</fullName>
    </submittedName>
</protein>
<dbReference type="AlphaFoldDB" id="A0A5P8WEL9"/>
<dbReference type="RefSeq" id="WP_152591541.1">
    <property type="nucleotide sequence ID" value="NZ_CP045227.1"/>
</dbReference>
<dbReference type="Proteomes" id="UP000326678">
    <property type="component" value="Chromosome Gxm2"/>
</dbReference>
<keyword evidence="2" id="KW-1185">Reference proteome</keyword>
<organism evidence="1 2">
    <name type="scientific">Nostoc sphaeroides CCNUC1</name>
    <dbReference type="NCBI Taxonomy" id="2653204"/>
    <lineage>
        <taxon>Bacteria</taxon>
        <taxon>Bacillati</taxon>
        <taxon>Cyanobacteriota</taxon>
        <taxon>Cyanophyceae</taxon>
        <taxon>Nostocales</taxon>
        <taxon>Nostocaceae</taxon>
        <taxon>Nostoc</taxon>
    </lineage>
</organism>
<dbReference type="KEGG" id="nsh:GXM_08120"/>
<accession>A0A5P8WEL9</accession>
<name>A0A5P8WEL9_9NOSO</name>
<gene>
    <name evidence="1" type="ORF">GXM_08120</name>
</gene>
<evidence type="ECO:0000313" key="1">
    <source>
        <dbReference type="EMBL" id="QFS50626.1"/>
    </source>
</evidence>
<dbReference type="EMBL" id="CP045227">
    <property type="protein sequence ID" value="QFS50626.1"/>
    <property type="molecule type" value="Genomic_DNA"/>
</dbReference>
<proteinExistence type="predicted"/>
<reference evidence="1 2" key="1">
    <citation type="submission" date="2019-10" db="EMBL/GenBank/DDBJ databases">
        <title>Genomic and transcriptomic insights into the perfect genentic adaptation of a filamentous nitrogen-fixing cyanobacterium to rice fields.</title>
        <authorList>
            <person name="Chen Z."/>
        </authorList>
    </citation>
    <scope>NUCLEOTIDE SEQUENCE [LARGE SCALE GENOMIC DNA]</scope>
    <source>
        <strain evidence="1">CCNUC1</strain>
    </source>
</reference>
<evidence type="ECO:0000313" key="2">
    <source>
        <dbReference type="Proteomes" id="UP000326678"/>
    </source>
</evidence>